<dbReference type="GO" id="GO:0006508">
    <property type="term" value="P:proteolysis"/>
    <property type="evidence" value="ECO:0007669"/>
    <property type="project" value="UniProtKB-KW"/>
</dbReference>
<dbReference type="SUPFAM" id="SSF50494">
    <property type="entry name" value="Trypsin-like serine proteases"/>
    <property type="match status" value="1"/>
</dbReference>
<keyword evidence="5" id="KW-1015">Disulfide bond</keyword>
<keyword evidence="2" id="KW-0645">Protease</keyword>
<dbReference type="InterPro" id="IPR001254">
    <property type="entry name" value="Trypsin_dom"/>
</dbReference>
<dbReference type="AlphaFoldDB" id="A0AAD7ZQL7"/>
<dbReference type="Gene3D" id="2.40.10.10">
    <property type="entry name" value="Trypsin-like serine proteases"/>
    <property type="match status" value="1"/>
</dbReference>
<dbReference type="EMBL" id="JASPKZ010007312">
    <property type="protein sequence ID" value="KAJ9585064.1"/>
    <property type="molecule type" value="Genomic_DNA"/>
</dbReference>
<dbReference type="SMART" id="SM00020">
    <property type="entry name" value="Tryp_SPc"/>
    <property type="match status" value="1"/>
</dbReference>
<comment type="similarity">
    <text evidence="1">Belongs to the peptidase S1 family.</text>
</comment>
<evidence type="ECO:0000256" key="2">
    <source>
        <dbReference type="ARBA" id="ARBA00022670"/>
    </source>
</evidence>
<organism evidence="7 8">
    <name type="scientific">Diploptera punctata</name>
    <name type="common">Pacific beetle cockroach</name>
    <dbReference type="NCBI Taxonomy" id="6984"/>
    <lineage>
        <taxon>Eukaryota</taxon>
        <taxon>Metazoa</taxon>
        <taxon>Ecdysozoa</taxon>
        <taxon>Arthropoda</taxon>
        <taxon>Hexapoda</taxon>
        <taxon>Insecta</taxon>
        <taxon>Pterygota</taxon>
        <taxon>Neoptera</taxon>
        <taxon>Polyneoptera</taxon>
        <taxon>Dictyoptera</taxon>
        <taxon>Blattodea</taxon>
        <taxon>Blaberoidea</taxon>
        <taxon>Blaberidae</taxon>
        <taxon>Diplopterinae</taxon>
        <taxon>Diploptera</taxon>
    </lineage>
</organism>
<comment type="caution">
    <text evidence="7">The sequence shown here is derived from an EMBL/GenBank/DDBJ whole genome shotgun (WGS) entry which is preliminary data.</text>
</comment>
<sequence length="236" mass="25631">CIHAATDAIDVSEILEGLTDDLMKDLNYLGQVSVGSSTACIGVVIHKQHVLVPAHCVRSSEENTTTVTFMTSIPQKVIAIYQHNNYNEETQENNIAVIRLDEELTFNDTINKIELSHENTPAENTSCTFTGREGTKEVIIKNNKICSAGEGLICASIKDSQGSTSCQLTEGAPLIFDGKLIGVASTTSNTDCSELTFLGVKKYEDWIYPFTDSAVTIHVSPLVLLCSLAAIIKMRS</sequence>
<dbReference type="InterPro" id="IPR050430">
    <property type="entry name" value="Peptidase_S1"/>
</dbReference>
<dbReference type="GO" id="GO:0004252">
    <property type="term" value="F:serine-type endopeptidase activity"/>
    <property type="evidence" value="ECO:0007669"/>
    <property type="project" value="InterPro"/>
</dbReference>
<dbReference type="InterPro" id="IPR009003">
    <property type="entry name" value="Peptidase_S1_PA"/>
</dbReference>
<dbReference type="PRINTS" id="PR00722">
    <property type="entry name" value="CHYMOTRYPSIN"/>
</dbReference>
<name>A0AAD7ZQL7_DIPPU</name>
<evidence type="ECO:0000259" key="6">
    <source>
        <dbReference type="PROSITE" id="PS50240"/>
    </source>
</evidence>
<keyword evidence="8" id="KW-1185">Reference proteome</keyword>
<evidence type="ECO:0000256" key="3">
    <source>
        <dbReference type="ARBA" id="ARBA00022801"/>
    </source>
</evidence>
<proteinExistence type="inferred from homology"/>
<dbReference type="PROSITE" id="PS50240">
    <property type="entry name" value="TRYPSIN_DOM"/>
    <property type="match status" value="1"/>
</dbReference>
<reference evidence="7" key="2">
    <citation type="submission" date="2023-05" db="EMBL/GenBank/DDBJ databases">
        <authorList>
            <person name="Fouks B."/>
        </authorList>
    </citation>
    <scope>NUCLEOTIDE SEQUENCE</scope>
    <source>
        <strain evidence="7">Stay&amp;Tobe</strain>
        <tissue evidence="7">Testes</tissue>
    </source>
</reference>
<evidence type="ECO:0000256" key="4">
    <source>
        <dbReference type="ARBA" id="ARBA00022825"/>
    </source>
</evidence>
<dbReference type="InterPro" id="IPR043504">
    <property type="entry name" value="Peptidase_S1_PA_chymotrypsin"/>
</dbReference>
<evidence type="ECO:0000256" key="5">
    <source>
        <dbReference type="ARBA" id="ARBA00023157"/>
    </source>
</evidence>
<accession>A0AAD7ZQL7</accession>
<keyword evidence="4" id="KW-0720">Serine protease</keyword>
<feature type="domain" description="Peptidase S1" evidence="6">
    <location>
        <begin position="14"/>
        <end position="212"/>
    </location>
</feature>
<dbReference type="PANTHER" id="PTHR24276">
    <property type="entry name" value="POLYSERASE-RELATED"/>
    <property type="match status" value="1"/>
</dbReference>
<protein>
    <recommendedName>
        <fullName evidence="6">Peptidase S1 domain-containing protein</fullName>
    </recommendedName>
</protein>
<dbReference type="PANTHER" id="PTHR24276:SF98">
    <property type="entry name" value="FI18310P1-RELATED"/>
    <property type="match status" value="1"/>
</dbReference>
<evidence type="ECO:0000313" key="7">
    <source>
        <dbReference type="EMBL" id="KAJ9585064.1"/>
    </source>
</evidence>
<dbReference type="Pfam" id="PF00089">
    <property type="entry name" value="Trypsin"/>
    <property type="match status" value="1"/>
</dbReference>
<keyword evidence="3" id="KW-0378">Hydrolase</keyword>
<feature type="non-terminal residue" evidence="7">
    <location>
        <position position="236"/>
    </location>
</feature>
<evidence type="ECO:0000313" key="8">
    <source>
        <dbReference type="Proteomes" id="UP001233999"/>
    </source>
</evidence>
<evidence type="ECO:0000256" key="1">
    <source>
        <dbReference type="ARBA" id="ARBA00007664"/>
    </source>
</evidence>
<dbReference type="Proteomes" id="UP001233999">
    <property type="component" value="Unassembled WGS sequence"/>
</dbReference>
<gene>
    <name evidence="7" type="ORF">L9F63_020598</name>
</gene>
<reference evidence="7" key="1">
    <citation type="journal article" date="2023" name="IScience">
        <title>Live-bearing cockroach genome reveals convergent evolutionary mechanisms linked to viviparity in insects and beyond.</title>
        <authorList>
            <person name="Fouks B."/>
            <person name="Harrison M.C."/>
            <person name="Mikhailova A.A."/>
            <person name="Marchal E."/>
            <person name="English S."/>
            <person name="Carruthers M."/>
            <person name="Jennings E.C."/>
            <person name="Chiamaka E.L."/>
            <person name="Frigard R.A."/>
            <person name="Pippel M."/>
            <person name="Attardo G.M."/>
            <person name="Benoit J.B."/>
            <person name="Bornberg-Bauer E."/>
            <person name="Tobe S.S."/>
        </authorList>
    </citation>
    <scope>NUCLEOTIDE SEQUENCE</scope>
    <source>
        <strain evidence="7">Stay&amp;Tobe</strain>
    </source>
</reference>
<dbReference type="InterPro" id="IPR001314">
    <property type="entry name" value="Peptidase_S1A"/>
</dbReference>